<dbReference type="InterPro" id="IPR051557">
    <property type="entry name" value="NipSnap_domain"/>
</dbReference>
<protein>
    <submittedName>
        <fullName evidence="3">NIPSNAP family protein</fullName>
    </submittedName>
</protein>
<name>A0A5M6IM61_9PROT</name>
<evidence type="ECO:0000313" key="3">
    <source>
        <dbReference type="EMBL" id="KAA5609341.1"/>
    </source>
</evidence>
<keyword evidence="4" id="KW-1185">Reference proteome</keyword>
<dbReference type="OrthoDB" id="4124121at2"/>
<dbReference type="PANTHER" id="PTHR21017:SF17">
    <property type="entry name" value="PROTEIN NIPSNAP"/>
    <property type="match status" value="1"/>
</dbReference>
<dbReference type="InterPro" id="IPR012577">
    <property type="entry name" value="NIPSNAP"/>
</dbReference>
<comment type="caution">
    <text evidence="3">The sequence shown here is derived from an EMBL/GenBank/DDBJ whole genome shotgun (WGS) entry which is preliminary data.</text>
</comment>
<proteinExistence type="inferred from homology"/>
<evidence type="ECO:0000256" key="1">
    <source>
        <dbReference type="ARBA" id="ARBA00005291"/>
    </source>
</evidence>
<dbReference type="Gene3D" id="3.30.70.100">
    <property type="match status" value="1"/>
</dbReference>
<accession>A0A5M6IM61</accession>
<reference evidence="3 4" key="1">
    <citation type="submission" date="2019-09" db="EMBL/GenBank/DDBJ databases">
        <title>Genome sequence of Rhodovastum atsumiense, a diverse member of the Acetobacteraceae family of non-sulfur purple photosynthetic bacteria.</title>
        <authorList>
            <person name="Meyer T."/>
            <person name="Kyndt J."/>
        </authorList>
    </citation>
    <scope>NUCLEOTIDE SEQUENCE [LARGE SCALE GENOMIC DNA]</scope>
    <source>
        <strain evidence="3 4">DSM 21279</strain>
    </source>
</reference>
<feature type="domain" description="NIPSNAP" evidence="2">
    <location>
        <begin position="3"/>
        <end position="102"/>
    </location>
</feature>
<dbReference type="EMBL" id="VWPK01000053">
    <property type="protein sequence ID" value="KAA5609341.1"/>
    <property type="molecule type" value="Genomic_DNA"/>
</dbReference>
<evidence type="ECO:0000259" key="2">
    <source>
        <dbReference type="Pfam" id="PF07978"/>
    </source>
</evidence>
<sequence>MIYELRTYQIQVGKVGEYVAHFQNVGLPIISRYAELVGYWTADPGPLNHVFHLWRYASLDQRAERRARLYQDAEWQSRFLPVALPLIVRQESAILNPTAFSPLA</sequence>
<evidence type="ECO:0000313" key="4">
    <source>
        <dbReference type="Proteomes" id="UP000325255"/>
    </source>
</evidence>
<dbReference type="Pfam" id="PF07978">
    <property type="entry name" value="NIPSNAP"/>
    <property type="match status" value="1"/>
</dbReference>
<dbReference type="PANTHER" id="PTHR21017">
    <property type="entry name" value="NIPSNAP-RELATED"/>
    <property type="match status" value="1"/>
</dbReference>
<dbReference type="SUPFAM" id="SSF54909">
    <property type="entry name" value="Dimeric alpha+beta barrel"/>
    <property type="match status" value="1"/>
</dbReference>
<comment type="similarity">
    <text evidence="1">Belongs to the NipSnap family.</text>
</comment>
<organism evidence="3 4">
    <name type="scientific">Rhodovastum atsumiense</name>
    <dbReference type="NCBI Taxonomy" id="504468"/>
    <lineage>
        <taxon>Bacteria</taxon>
        <taxon>Pseudomonadati</taxon>
        <taxon>Pseudomonadota</taxon>
        <taxon>Alphaproteobacteria</taxon>
        <taxon>Acetobacterales</taxon>
        <taxon>Acetobacteraceae</taxon>
        <taxon>Rhodovastum</taxon>
    </lineage>
</organism>
<dbReference type="AlphaFoldDB" id="A0A5M6IM61"/>
<dbReference type="Proteomes" id="UP000325255">
    <property type="component" value="Unassembled WGS sequence"/>
</dbReference>
<dbReference type="RefSeq" id="WP_150043882.1">
    <property type="nucleotide sequence ID" value="NZ_OW485601.1"/>
</dbReference>
<gene>
    <name evidence="3" type="ORF">F1189_24760</name>
</gene>
<dbReference type="InterPro" id="IPR011008">
    <property type="entry name" value="Dimeric_a/b-barrel"/>
</dbReference>